<proteinExistence type="inferred from homology"/>
<gene>
    <name evidence="4" type="ORF">WOLCODRAFT_160938</name>
</gene>
<dbReference type="GO" id="GO:0016020">
    <property type="term" value="C:membrane"/>
    <property type="evidence" value="ECO:0007669"/>
    <property type="project" value="InterPro"/>
</dbReference>
<comment type="similarity">
    <text evidence="1">Belongs to the TRAFAC class dynamin-like GTPase superfamily. IRG family.</text>
</comment>
<sequence>MGNNGSHVDWERLRWEEEERQRQVREAEERQRIAAEERARAEAAQRQAEERARQAEQERQRLEAERRAAEERQRQAEEQRRRAEEEARRAAEERARVEAARRRAEEEARRAEEERARAEAQQRAAEEERRRAEEARRAAEEQARRAEEERRRADEERARAKEEQRRAEEQKRKAEEERRVAEEQQRIAEEQRRRAEEEKARADEEARLARLERERAEREKAEADRKAAEAAAALQEAERNLREGIKPVIVPTSQEIEAAKQRLQYQKGRFHLAVAGIAGTGKSSLINALRGLRNKDDGAAATGITETTSVVSRYTDADHDSSIVWYDVPGAGTIKIPDWVYFNDQGLYIFDCILVLFDTRFTQTDIAILKNCALFNIPAFIVRSKTNQHVRNLVQDLRYESDSEDDEGDDDARKALIEQAREKYVAETRGTVARNLEEAGLPQQRVYIVSKDSLVKLVKQKPVTTLVDEQALLDDLGVIHTSLAGMIFGLRQGAREDHASGNIGDNPVLKELEERIRREQEGAAQAERQRQEAEERARQAEEERQRMERERQEAEERQRRAEEERRRAEEEARAAAEERRRAEEAQRQAEENARQAEEQRMRAEEEQRAAEEQRRRAEQARENAEEERRRAEEAKQRADEEKARAEEQQRLAEEQRRQADEQRRLAEEQQRIAEEERRRAEEEKARADEDARRAREEREQAQREKEESDRKAAEAAAAREEAEENLRKGIRPIVIPTPEEYAETKRRLQYKEGLFHFAVAGRLAEEQRRQADEQRRLAEEQQRIAEEERRRAEEEKARADEDARRAREEREQAQREKEESDRKAAEAAAAREEAEENLRKGIRPIVIPTPEEYAETKRRLQYKEGLFHFAVAGVSGSGKSSLINALRGLRNKDRSAAPTGVTETTSVTTRYPDPDPANPFVWYDVPGAGTLKIPDWIYFNAQGLYVFDCIIVLFDNRFTESDVAILRNCERFNIPAYIVRSKSNQHIRNILEDMGYDSDGEDRTLKRTLIREAREKYVTETRASVAHNLEEAGLPQQRVYIVAKDTMAKIVREEPVKDFLDELELLKDLLTEARARRSKKSKAKHMH</sequence>
<dbReference type="STRING" id="742152.A0A2H3J5Z4"/>
<evidence type="ECO:0000313" key="5">
    <source>
        <dbReference type="Proteomes" id="UP000218811"/>
    </source>
</evidence>
<name>A0A2H3J5Z4_WOLCO</name>
<keyword evidence="5" id="KW-1185">Reference proteome</keyword>
<dbReference type="PROSITE" id="PS51716">
    <property type="entry name" value="G_IRG"/>
    <property type="match status" value="2"/>
</dbReference>
<accession>A0A2H3J5Z4</accession>
<dbReference type="Gene3D" id="3.40.50.300">
    <property type="entry name" value="P-loop containing nucleotide triphosphate hydrolases"/>
    <property type="match status" value="2"/>
</dbReference>
<dbReference type="OMA" id="EQRDGQY"/>
<evidence type="ECO:0000256" key="1">
    <source>
        <dbReference type="ARBA" id="ARBA00005429"/>
    </source>
</evidence>
<feature type="region of interest" description="Disordered" evidence="2">
    <location>
        <begin position="519"/>
        <end position="740"/>
    </location>
</feature>
<dbReference type="OrthoDB" id="422720at2759"/>
<dbReference type="InterPro" id="IPR030385">
    <property type="entry name" value="G_IRG_dom"/>
</dbReference>
<organism evidence="4 5">
    <name type="scientific">Wolfiporia cocos (strain MD-104)</name>
    <name type="common">Brown rot fungus</name>
    <dbReference type="NCBI Taxonomy" id="742152"/>
    <lineage>
        <taxon>Eukaryota</taxon>
        <taxon>Fungi</taxon>
        <taxon>Dikarya</taxon>
        <taxon>Basidiomycota</taxon>
        <taxon>Agaricomycotina</taxon>
        <taxon>Agaricomycetes</taxon>
        <taxon>Polyporales</taxon>
        <taxon>Phaeolaceae</taxon>
        <taxon>Wolfiporia</taxon>
    </lineage>
</organism>
<dbReference type="PANTHER" id="PTHR14143:SF1">
    <property type="entry name" value="IRG-TYPE G DOMAIN-CONTAINING PROTEIN"/>
    <property type="match status" value="1"/>
</dbReference>
<dbReference type="InterPro" id="IPR007743">
    <property type="entry name" value="Immunity-related_GTPase-like"/>
</dbReference>
<feature type="domain" description="IRG-type G" evidence="3">
    <location>
        <begin position="268"/>
        <end position="469"/>
    </location>
</feature>
<evidence type="ECO:0000259" key="3">
    <source>
        <dbReference type="PROSITE" id="PS51716"/>
    </source>
</evidence>
<dbReference type="InterPro" id="IPR027417">
    <property type="entry name" value="P-loop_NTPase"/>
</dbReference>
<evidence type="ECO:0000313" key="4">
    <source>
        <dbReference type="EMBL" id="PCH37660.1"/>
    </source>
</evidence>
<dbReference type="EMBL" id="KB467942">
    <property type="protein sequence ID" value="PCH37660.1"/>
    <property type="molecule type" value="Genomic_DNA"/>
</dbReference>
<feature type="region of interest" description="Disordered" evidence="2">
    <location>
        <begin position="24"/>
        <end position="207"/>
    </location>
</feature>
<dbReference type="PANTHER" id="PTHR14143">
    <property type="entry name" value="INTERFERON-INDUCIBLE GTPASE FAMILY MEMBER"/>
    <property type="match status" value="1"/>
</dbReference>
<dbReference type="Proteomes" id="UP000218811">
    <property type="component" value="Unassembled WGS sequence"/>
</dbReference>
<dbReference type="Pfam" id="PF05049">
    <property type="entry name" value="IIGP"/>
    <property type="match status" value="2"/>
</dbReference>
<feature type="compositionally biased region" description="Basic and acidic residues" evidence="2">
    <location>
        <begin position="519"/>
        <end position="727"/>
    </location>
</feature>
<dbReference type="SUPFAM" id="SSF52540">
    <property type="entry name" value="P-loop containing nucleoside triphosphate hydrolases"/>
    <property type="match status" value="2"/>
</dbReference>
<reference evidence="4 5" key="1">
    <citation type="journal article" date="2012" name="Science">
        <title>The Paleozoic origin of enzymatic lignin decomposition reconstructed from 31 fungal genomes.</title>
        <authorList>
            <person name="Floudas D."/>
            <person name="Binder M."/>
            <person name="Riley R."/>
            <person name="Barry K."/>
            <person name="Blanchette R.A."/>
            <person name="Henrissat B."/>
            <person name="Martinez A.T."/>
            <person name="Otillar R."/>
            <person name="Spatafora J.W."/>
            <person name="Yadav J.S."/>
            <person name="Aerts A."/>
            <person name="Benoit I."/>
            <person name="Boyd A."/>
            <person name="Carlson A."/>
            <person name="Copeland A."/>
            <person name="Coutinho P.M."/>
            <person name="de Vries R.P."/>
            <person name="Ferreira P."/>
            <person name="Findley K."/>
            <person name="Foster B."/>
            <person name="Gaskell J."/>
            <person name="Glotzer D."/>
            <person name="Gorecki P."/>
            <person name="Heitman J."/>
            <person name="Hesse C."/>
            <person name="Hori C."/>
            <person name="Igarashi K."/>
            <person name="Jurgens J.A."/>
            <person name="Kallen N."/>
            <person name="Kersten P."/>
            <person name="Kohler A."/>
            <person name="Kuees U."/>
            <person name="Kumar T.K.A."/>
            <person name="Kuo A."/>
            <person name="LaButti K."/>
            <person name="Larrondo L.F."/>
            <person name="Lindquist E."/>
            <person name="Ling A."/>
            <person name="Lombard V."/>
            <person name="Lucas S."/>
            <person name="Lundell T."/>
            <person name="Martin R."/>
            <person name="McLaughlin D.J."/>
            <person name="Morgenstern I."/>
            <person name="Morin E."/>
            <person name="Murat C."/>
            <person name="Nagy L.G."/>
            <person name="Nolan M."/>
            <person name="Ohm R.A."/>
            <person name="Patyshakuliyeva A."/>
            <person name="Rokas A."/>
            <person name="Ruiz-Duenas F.J."/>
            <person name="Sabat G."/>
            <person name="Salamov A."/>
            <person name="Samejima M."/>
            <person name="Schmutz J."/>
            <person name="Slot J.C."/>
            <person name="St John F."/>
            <person name="Stenlid J."/>
            <person name="Sun H."/>
            <person name="Sun S."/>
            <person name="Syed K."/>
            <person name="Tsang A."/>
            <person name="Wiebenga A."/>
            <person name="Young D."/>
            <person name="Pisabarro A."/>
            <person name="Eastwood D.C."/>
            <person name="Martin F."/>
            <person name="Cullen D."/>
            <person name="Grigoriev I.V."/>
            <person name="Hibbett D.S."/>
        </authorList>
    </citation>
    <scope>NUCLEOTIDE SEQUENCE [LARGE SCALE GENOMIC DNA]</scope>
    <source>
        <strain evidence="4 5">MD-104</strain>
    </source>
</reference>
<dbReference type="GO" id="GO:0005525">
    <property type="term" value="F:GTP binding"/>
    <property type="evidence" value="ECO:0007669"/>
    <property type="project" value="InterPro"/>
</dbReference>
<evidence type="ECO:0000256" key="2">
    <source>
        <dbReference type="SAM" id="MobiDB-lite"/>
    </source>
</evidence>
<protein>
    <recommendedName>
        <fullName evidence="3">IRG-type G domain-containing protein</fullName>
    </recommendedName>
</protein>
<dbReference type="AlphaFoldDB" id="A0A2H3J5Z4"/>
<feature type="domain" description="IRG-type G" evidence="3">
    <location>
        <begin position="865"/>
        <end position="1073"/>
    </location>
</feature>
<feature type="region of interest" description="Disordered" evidence="2">
    <location>
        <begin position="766"/>
        <end position="837"/>
    </location>
</feature>